<accession>Q1MXQ1</accession>
<dbReference type="HOGENOM" id="CLU_3380734_0_0_6"/>
<dbReference type="STRING" id="207949.RED65_11852"/>
<gene>
    <name evidence="1" type="ORF">RED65_11852</name>
</gene>
<evidence type="ECO:0000313" key="2">
    <source>
        <dbReference type="Proteomes" id="UP000004263"/>
    </source>
</evidence>
<dbReference type="Proteomes" id="UP000004263">
    <property type="component" value="Unassembled WGS sequence"/>
</dbReference>
<protein>
    <submittedName>
        <fullName evidence="1">Uncharacterized protein</fullName>
    </submittedName>
</protein>
<reference evidence="1 2" key="1">
    <citation type="submission" date="2006-03" db="EMBL/GenBank/DDBJ databases">
        <authorList>
            <person name="Pinhassi J."/>
            <person name="Pedros-Alio C."/>
            <person name="Ferriera S."/>
            <person name="Johnson J."/>
            <person name="Kravitz S."/>
            <person name="Halpern A."/>
            <person name="Remington K."/>
            <person name="Beeson K."/>
            <person name="Tran B."/>
            <person name="Rogers Y.-H."/>
            <person name="Friedman R."/>
            <person name="Venter J.C."/>
        </authorList>
    </citation>
    <scope>NUCLEOTIDE SEQUENCE [LARGE SCALE GENOMIC DNA]</scope>
    <source>
        <strain evidence="1 2">RED65</strain>
    </source>
</reference>
<keyword evidence="2" id="KW-1185">Reference proteome</keyword>
<proteinExistence type="predicted"/>
<comment type="caution">
    <text evidence="1">The sequence shown here is derived from an EMBL/GenBank/DDBJ whole genome shotgun (WGS) entry which is preliminary data.</text>
</comment>
<name>Q1MXQ1_9GAMM</name>
<evidence type="ECO:0000313" key="1">
    <source>
        <dbReference type="EMBL" id="EAT10766.1"/>
    </source>
</evidence>
<organism evidence="1 2">
    <name type="scientific">Bermanella marisrubri</name>
    <dbReference type="NCBI Taxonomy" id="207949"/>
    <lineage>
        <taxon>Bacteria</taxon>
        <taxon>Pseudomonadati</taxon>
        <taxon>Pseudomonadota</taxon>
        <taxon>Gammaproteobacteria</taxon>
        <taxon>Oceanospirillales</taxon>
        <taxon>Oceanospirillaceae</taxon>
        <taxon>Bermanella</taxon>
    </lineage>
</organism>
<dbReference type="AlphaFoldDB" id="Q1MXQ1"/>
<dbReference type="EMBL" id="AAQH01000035">
    <property type="protein sequence ID" value="EAT10766.1"/>
    <property type="molecule type" value="Genomic_DNA"/>
</dbReference>
<sequence length="33" mass="3778">MRASSSGTVYDNQEEGAFLFTELVEDDRSFFTQ</sequence>